<dbReference type="PANTHER" id="PTHR30137:SF6">
    <property type="entry name" value="LUCIFERASE-LIKE MONOOXYGENASE"/>
    <property type="match status" value="1"/>
</dbReference>
<dbReference type="Pfam" id="PF00296">
    <property type="entry name" value="Bac_luciferase"/>
    <property type="match status" value="1"/>
</dbReference>
<dbReference type="AlphaFoldDB" id="A0AAE3VR69"/>
<dbReference type="GO" id="GO:0016705">
    <property type="term" value="F:oxidoreductase activity, acting on paired donors, with incorporation or reduction of molecular oxygen"/>
    <property type="evidence" value="ECO:0007669"/>
    <property type="project" value="InterPro"/>
</dbReference>
<proteinExistence type="predicted"/>
<sequence>MIPYSLLDLSPIPEGGSATESFKNSRDLARHAEALGYNRYWLAEHHNMPGIASAATAVLIGHIADATQTIRVGSGGIMLPNHAPLMVAEAFGTLATLHPGRIDLGLGRAPGTDMATARALRRNLEGTDSFPQDVVELMAYLGDERPDMKVRAIPGVGTHVPVWMLGSSTFGAQLAAHLGLPYAFASHFAPGALAQAVSVYRETFRPSAQLERPYFMLAINVFAGADDAEGRYLMSSAQQQFANLRTGNPGRLPRPVETIADVISPHVMPMVDQALACTAVGGPDTVRRQLAELIGTYRPDEVILAGQIHDHDKRKRSFEIAAEAMREIGRAEAAE</sequence>
<dbReference type="Proteomes" id="UP001229244">
    <property type="component" value="Unassembled WGS sequence"/>
</dbReference>
<dbReference type="InterPro" id="IPR050766">
    <property type="entry name" value="Bact_Lucif_Oxidored"/>
</dbReference>
<comment type="caution">
    <text evidence="4">The sequence shown here is derived from an EMBL/GenBank/DDBJ whole genome shotgun (WGS) entry which is preliminary data.</text>
</comment>
<protein>
    <recommendedName>
        <fullName evidence="2">Luciferase-like monooxygenase</fullName>
    </recommendedName>
</protein>
<dbReference type="EMBL" id="JAUSUL010000004">
    <property type="protein sequence ID" value="MDQ0317244.1"/>
    <property type="molecule type" value="Genomic_DNA"/>
</dbReference>
<gene>
    <name evidence="4" type="ORF">J2S73_003721</name>
</gene>
<evidence type="ECO:0000259" key="3">
    <source>
        <dbReference type="Pfam" id="PF00296"/>
    </source>
</evidence>
<keyword evidence="5" id="KW-1185">Reference proteome</keyword>
<dbReference type="FunFam" id="3.20.20.30:FF:000002">
    <property type="entry name" value="LLM class flavin-dependent oxidoreductase"/>
    <property type="match status" value="1"/>
</dbReference>
<reference evidence="4" key="1">
    <citation type="submission" date="2023-07" db="EMBL/GenBank/DDBJ databases">
        <title>Genomic Encyclopedia of Type Strains, Phase IV (KMG-IV): sequencing the most valuable type-strain genomes for metagenomic binning, comparative biology and taxonomic classification.</title>
        <authorList>
            <person name="Goeker M."/>
        </authorList>
    </citation>
    <scope>NUCLEOTIDE SEQUENCE</scope>
    <source>
        <strain evidence="4">DSM 21202</strain>
    </source>
</reference>
<organism evidence="4 5">
    <name type="scientific">Amorphus orientalis</name>
    <dbReference type="NCBI Taxonomy" id="649198"/>
    <lineage>
        <taxon>Bacteria</taxon>
        <taxon>Pseudomonadati</taxon>
        <taxon>Pseudomonadota</taxon>
        <taxon>Alphaproteobacteria</taxon>
        <taxon>Hyphomicrobiales</taxon>
        <taxon>Amorphaceae</taxon>
        <taxon>Amorphus</taxon>
    </lineage>
</organism>
<dbReference type="InterPro" id="IPR019949">
    <property type="entry name" value="CmoO-like"/>
</dbReference>
<dbReference type="SUPFAM" id="SSF51679">
    <property type="entry name" value="Bacterial luciferase-like"/>
    <property type="match status" value="1"/>
</dbReference>
<comment type="similarity">
    <text evidence="1">To bacterial alkanal monooxygenase alpha and beta chains.</text>
</comment>
<dbReference type="GO" id="GO:0005829">
    <property type="term" value="C:cytosol"/>
    <property type="evidence" value="ECO:0007669"/>
    <property type="project" value="TreeGrafter"/>
</dbReference>
<feature type="domain" description="Luciferase-like" evidence="3">
    <location>
        <begin position="11"/>
        <end position="293"/>
    </location>
</feature>
<accession>A0AAE3VR69</accession>
<evidence type="ECO:0000313" key="4">
    <source>
        <dbReference type="EMBL" id="MDQ0317244.1"/>
    </source>
</evidence>
<dbReference type="PANTHER" id="PTHR30137">
    <property type="entry name" value="LUCIFERASE-LIKE MONOOXYGENASE"/>
    <property type="match status" value="1"/>
</dbReference>
<dbReference type="InterPro" id="IPR036661">
    <property type="entry name" value="Luciferase-like_sf"/>
</dbReference>
<dbReference type="InterPro" id="IPR011251">
    <property type="entry name" value="Luciferase-like_dom"/>
</dbReference>
<dbReference type="RefSeq" id="WP_306887146.1">
    <property type="nucleotide sequence ID" value="NZ_JAUSUL010000004.1"/>
</dbReference>
<evidence type="ECO:0000313" key="5">
    <source>
        <dbReference type="Proteomes" id="UP001229244"/>
    </source>
</evidence>
<name>A0AAE3VR69_9HYPH</name>
<dbReference type="NCBIfam" id="TIGR03558">
    <property type="entry name" value="oxido_grp_1"/>
    <property type="match status" value="1"/>
</dbReference>
<evidence type="ECO:0000256" key="1">
    <source>
        <dbReference type="ARBA" id="ARBA00007789"/>
    </source>
</evidence>
<dbReference type="Gene3D" id="3.20.20.30">
    <property type="entry name" value="Luciferase-like domain"/>
    <property type="match status" value="1"/>
</dbReference>
<evidence type="ECO:0000256" key="2">
    <source>
        <dbReference type="ARBA" id="ARBA00074555"/>
    </source>
</evidence>